<sequence>MKKDKEEEVGWYYFGPWRVHKPFVLDCPSSIKLWKEAWFWVSGNWQRVVSDPEPELDVPGVYGNASAFLQCELKKEELDILREIYGQASEDKRFGKLIRLPKYLIELGQMATKEVAHLPNRPKVVDQPKPTLSRLVRSSRVGEGLKNNKKKEKESLSKGVTKVVSEAKAVAIVTELLQRVLSVTPTRAIVVGDLLHRDLDLQSALEAQAFSRYLPLSWKAFMIEGDMEYLLEASIACSIRATSTSMRSLNALK</sequence>
<proteinExistence type="predicted"/>
<keyword evidence="2" id="KW-1185">Reference proteome</keyword>
<evidence type="ECO:0000313" key="1">
    <source>
        <dbReference type="EMBL" id="KAL2513325.1"/>
    </source>
</evidence>
<name>A0ABD1TKS2_9LAMI</name>
<protein>
    <submittedName>
        <fullName evidence="1">Uncharacterized protein</fullName>
    </submittedName>
</protein>
<accession>A0ABD1TKS2</accession>
<dbReference type="Proteomes" id="UP001604336">
    <property type="component" value="Unassembled WGS sequence"/>
</dbReference>
<evidence type="ECO:0000313" key="2">
    <source>
        <dbReference type="Proteomes" id="UP001604336"/>
    </source>
</evidence>
<organism evidence="1 2">
    <name type="scientific">Abeliophyllum distichum</name>
    <dbReference type="NCBI Taxonomy" id="126358"/>
    <lineage>
        <taxon>Eukaryota</taxon>
        <taxon>Viridiplantae</taxon>
        <taxon>Streptophyta</taxon>
        <taxon>Embryophyta</taxon>
        <taxon>Tracheophyta</taxon>
        <taxon>Spermatophyta</taxon>
        <taxon>Magnoliopsida</taxon>
        <taxon>eudicotyledons</taxon>
        <taxon>Gunneridae</taxon>
        <taxon>Pentapetalae</taxon>
        <taxon>asterids</taxon>
        <taxon>lamiids</taxon>
        <taxon>Lamiales</taxon>
        <taxon>Oleaceae</taxon>
        <taxon>Forsythieae</taxon>
        <taxon>Abeliophyllum</taxon>
    </lineage>
</organism>
<reference evidence="2" key="1">
    <citation type="submission" date="2024-07" db="EMBL/GenBank/DDBJ databases">
        <title>Two chromosome-level genome assemblies of Korean endemic species Abeliophyllum distichum and Forsythia ovata (Oleaceae).</title>
        <authorList>
            <person name="Jang H."/>
        </authorList>
    </citation>
    <scope>NUCLEOTIDE SEQUENCE [LARGE SCALE GENOMIC DNA]</scope>
</reference>
<gene>
    <name evidence="1" type="ORF">Adt_18925</name>
</gene>
<comment type="caution">
    <text evidence="1">The sequence shown here is derived from an EMBL/GenBank/DDBJ whole genome shotgun (WGS) entry which is preliminary data.</text>
</comment>
<dbReference type="AlphaFoldDB" id="A0ABD1TKS2"/>
<dbReference type="EMBL" id="JBFOLK010000005">
    <property type="protein sequence ID" value="KAL2513325.1"/>
    <property type="molecule type" value="Genomic_DNA"/>
</dbReference>